<evidence type="ECO:0000259" key="2">
    <source>
        <dbReference type="PROSITE" id="PS50908"/>
    </source>
</evidence>
<dbReference type="OrthoDB" id="277175at2759"/>
<dbReference type="InterPro" id="IPR006575">
    <property type="entry name" value="RWD_dom"/>
</dbReference>
<name>A0A8J2ED63_COTCN</name>
<feature type="compositionally biased region" description="Basic and acidic residues" evidence="1">
    <location>
        <begin position="229"/>
        <end position="244"/>
    </location>
</feature>
<dbReference type="Proteomes" id="UP000786811">
    <property type="component" value="Unassembled WGS sequence"/>
</dbReference>
<dbReference type="SUPFAM" id="SSF54495">
    <property type="entry name" value="UBC-like"/>
    <property type="match status" value="1"/>
</dbReference>
<dbReference type="AlphaFoldDB" id="A0A8J2ED63"/>
<dbReference type="CDD" id="cd23816">
    <property type="entry name" value="RWD_RWDD1"/>
    <property type="match status" value="1"/>
</dbReference>
<dbReference type="Pfam" id="PF05773">
    <property type="entry name" value="RWD"/>
    <property type="match status" value="1"/>
</dbReference>
<dbReference type="EMBL" id="CAJNRD030001116">
    <property type="protein sequence ID" value="CAG5075771.1"/>
    <property type="molecule type" value="Genomic_DNA"/>
</dbReference>
<dbReference type="InterPro" id="IPR040213">
    <property type="entry name" value="GIR2-like"/>
</dbReference>
<dbReference type="InterPro" id="IPR032378">
    <property type="entry name" value="ZC3H15/TMA46_C"/>
</dbReference>
<feature type="region of interest" description="Disordered" evidence="1">
    <location>
        <begin position="216"/>
        <end position="244"/>
    </location>
</feature>
<dbReference type="FunFam" id="3.10.110.10:FF:000075">
    <property type="entry name" value="RWD domain-containing protein (Gir2)"/>
    <property type="match status" value="1"/>
</dbReference>
<dbReference type="SMART" id="SM00591">
    <property type="entry name" value="RWD"/>
    <property type="match status" value="1"/>
</dbReference>
<sequence>MDHKSEQHEEIEALDSIYSGELQILETNPHKFMLTIKSEEYEPESENGLSCDLEFTYTAKYPEEPLEIRIENPENFEDGDEEKLLEHLKKQMEENLGMVMVFTLVSAAQEWLNVQWDRIKLHREEHAAKQLIEEEEAERKRFEGTRVTVETFMKWKEQFDEEMGHNKRRELALIQSKKLTGREMFMTDKTLNESDLKFLDEGDAVKVDESLFQNLDDLDLNDNDSNDDDSYRIEPVREYIDPVN</sequence>
<dbReference type="PANTHER" id="PTHR12292">
    <property type="entry name" value="RWD DOMAIN-CONTAINING PROTEIN"/>
    <property type="match status" value="1"/>
</dbReference>
<reference evidence="3" key="1">
    <citation type="submission" date="2021-04" db="EMBL/GenBank/DDBJ databases">
        <authorList>
            <person name="Chebbi M.A.C M."/>
        </authorList>
    </citation>
    <scope>NUCLEOTIDE SEQUENCE</scope>
</reference>
<comment type="caution">
    <text evidence="3">The sequence shown here is derived from an EMBL/GenBank/DDBJ whole genome shotgun (WGS) entry which is preliminary data.</text>
</comment>
<accession>A0A8J2ED63</accession>
<evidence type="ECO:0000256" key="1">
    <source>
        <dbReference type="SAM" id="MobiDB-lite"/>
    </source>
</evidence>
<dbReference type="Gene3D" id="3.10.110.10">
    <property type="entry name" value="Ubiquitin Conjugating Enzyme"/>
    <property type="match status" value="1"/>
</dbReference>
<gene>
    <name evidence="3" type="ORF">HICCMSTLAB_LOCUS1853</name>
</gene>
<keyword evidence="4" id="KW-1185">Reference proteome</keyword>
<feature type="domain" description="RWD" evidence="2">
    <location>
        <begin position="9"/>
        <end position="115"/>
    </location>
</feature>
<evidence type="ECO:0000313" key="3">
    <source>
        <dbReference type="EMBL" id="CAG5075771.1"/>
    </source>
</evidence>
<dbReference type="PROSITE" id="PS50908">
    <property type="entry name" value="RWD"/>
    <property type="match status" value="1"/>
</dbReference>
<organism evidence="3 4">
    <name type="scientific">Cotesia congregata</name>
    <name type="common">Parasitoid wasp</name>
    <name type="synonym">Apanteles congregatus</name>
    <dbReference type="NCBI Taxonomy" id="51543"/>
    <lineage>
        <taxon>Eukaryota</taxon>
        <taxon>Metazoa</taxon>
        <taxon>Ecdysozoa</taxon>
        <taxon>Arthropoda</taxon>
        <taxon>Hexapoda</taxon>
        <taxon>Insecta</taxon>
        <taxon>Pterygota</taxon>
        <taxon>Neoptera</taxon>
        <taxon>Endopterygota</taxon>
        <taxon>Hymenoptera</taxon>
        <taxon>Apocrita</taxon>
        <taxon>Ichneumonoidea</taxon>
        <taxon>Braconidae</taxon>
        <taxon>Microgastrinae</taxon>
        <taxon>Cotesia</taxon>
    </lineage>
</organism>
<dbReference type="Pfam" id="PF16543">
    <property type="entry name" value="DFRP_C"/>
    <property type="match status" value="1"/>
</dbReference>
<protein>
    <submittedName>
        <fullName evidence="3">Similar to Rwdd1: RWD domain-containing protein 1 (Rattus norvegicus)</fullName>
    </submittedName>
</protein>
<evidence type="ECO:0000313" key="4">
    <source>
        <dbReference type="Proteomes" id="UP000786811"/>
    </source>
</evidence>
<dbReference type="InterPro" id="IPR016135">
    <property type="entry name" value="UBQ-conjugating_enzyme/RWD"/>
</dbReference>
<feature type="compositionally biased region" description="Acidic residues" evidence="1">
    <location>
        <begin position="216"/>
        <end position="228"/>
    </location>
</feature>
<proteinExistence type="predicted"/>
<dbReference type="Gene3D" id="6.20.400.10">
    <property type="match status" value="1"/>
</dbReference>